<gene>
    <name evidence="2" type="ORF">QA539_02000</name>
</gene>
<protein>
    <submittedName>
        <fullName evidence="2">Uncharacterized protein</fullName>
    </submittedName>
</protein>
<evidence type="ECO:0000313" key="2">
    <source>
        <dbReference type="EMBL" id="WZE71287.1"/>
    </source>
</evidence>
<dbReference type="KEGG" id="mpsh:QA539_02000"/>
<keyword evidence="3" id="KW-1185">Reference proteome</keyword>
<dbReference type="Proteomes" id="UP001465447">
    <property type="component" value="Chromosome"/>
</dbReference>
<keyword evidence="1" id="KW-0812">Transmembrane</keyword>
<feature type="transmembrane region" description="Helical" evidence="1">
    <location>
        <begin position="471"/>
        <end position="497"/>
    </location>
</feature>
<proteinExistence type="predicted"/>
<dbReference type="AlphaFoldDB" id="A0AAU6RMS5"/>
<dbReference type="EMBL" id="CP124591">
    <property type="protein sequence ID" value="WZE71287.1"/>
    <property type="molecule type" value="Genomic_DNA"/>
</dbReference>
<evidence type="ECO:0000313" key="3">
    <source>
        <dbReference type="Proteomes" id="UP001465447"/>
    </source>
</evidence>
<organism evidence="2 3">
    <name type="scientific">Macrococcus psychrotolerans</name>
    <dbReference type="NCBI Taxonomy" id="3039389"/>
    <lineage>
        <taxon>Bacteria</taxon>
        <taxon>Bacillati</taxon>
        <taxon>Bacillota</taxon>
        <taxon>Bacilli</taxon>
        <taxon>Bacillales</taxon>
        <taxon>Staphylococcaceae</taxon>
        <taxon>Macrococcus</taxon>
    </lineage>
</organism>
<feature type="transmembrane region" description="Helical" evidence="1">
    <location>
        <begin position="379"/>
        <end position="403"/>
    </location>
</feature>
<accession>A0AAU6RMS5</accession>
<name>A0AAU6RMS5_9STAP</name>
<keyword evidence="1" id="KW-0472">Membrane</keyword>
<reference evidence="2 3" key="1">
    <citation type="submission" date="2023-04" db="EMBL/GenBank/DDBJ databases">
        <title>Macrococci isolated from food, foodproducing animals, and human clinical materials.</title>
        <authorList>
            <person name="Maslanova I."/>
            <person name="Svec P."/>
            <person name="Sedlacek I."/>
            <person name="Novakova D."/>
            <person name="Keller J.E."/>
            <person name="Schwendener S."/>
            <person name="Finstrlova A."/>
            <person name="Botka T."/>
            <person name="Kovarovic V."/>
            <person name="Petras P."/>
            <person name="Perreten V."/>
            <person name="Pantucek R."/>
        </authorList>
    </citation>
    <scope>NUCLEOTIDE SEQUENCE [LARGE SCALE GENOMIC DNA]</scope>
    <source>
        <strain evidence="2 3">CCM 8659</strain>
    </source>
</reference>
<dbReference type="RefSeq" id="WP_419895336.1">
    <property type="nucleotide sequence ID" value="NZ_CP124591.1"/>
</dbReference>
<keyword evidence="1" id="KW-1133">Transmembrane helix</keyword>
<evidence type="ECO:0000256" key="1">
    <source>
        <dbReference type="SAM" id="Phobius"/>
    </source>
</evidence>
<sequence>MRFDEFLEMNYLDKLHEINIKSSNDSVNRLIEENKKLIIAELIKNFGLQNYFSMFDNFKDGGNVTTVNNARKGHFHDEKVQQRYNKVYNRKDYERNVYSTDANGNKVLEAAGLNTLRTNITDNVQINVGDRITVENPNKGITQKNKIRAKVSSNAERQMNNFHKNVIDNDGNIKDGYTKDQVGYLERNENGKYKIVGKNEKDNGMHIDHITSGKSIHKDDHFRLYLSDEDRAKMALHEKNLTMTTGAANQSKGEQGGCDWASKKRKNGQTNAEYFNKDVEVIKQKKKESERFLKKMKIKGAAKYYTTEGVIGGIKQGSTQGLKQTLGIVLFELINQFSIEIKKYIKDFKTYNTIKEKIIAFRKCCNRAKWNVIKNIKAFLGSFMDGFISGFIANVVTIIINVFQTTMKNVVKLINDAVQGIYSAIKILISKDASEDKYKNALKVFTSVMIGSFGGLLGISLQTYLSTTPFALFADVISSTVTGILTGVTMACTLYMIDDYKEFINSLKGLFTANKVSIEEIKAKHESIKEIIEVEYQKVLNSILDEYETLIVKINAAYDSTIPYTERFQNSIVLAETLNVSKHKIIRDDDMIDDFFS</sequence>
<feature type="transmembrane region" description="Helical" evidence="1">
    <location>
        <begin position="444"/>
        <end position="465"/>
    </location>
</feature>